<evidence type="ECO:0000313" key="2">
    <source>
        <dbReference type="EMBL" id="WMV49238.1"/>
    </source>
</evidence>
<sequence>MSSVNHSFNRHSLSSRRLMPVIHHISPVEPIYGPARDRAASLHTIVFDSNFVVEKVKIDPRTNIVQVNDDVSDKDIPSVSEMEFDPNDS</sequence>
<dbReference type="Proteomes" id="UP001234989">
    <property type="component" value="Chromosome 10"/>
</dbReference>
<organism evidence="2 3">
    <name type="scientific">Solanum verrucosum</name>
    <dbReference type="NCBI Taxonomy" id="315347"/>
    <lineage>
        <taxon>Eukaryota</taxon>
        <taxon>Viridiplantae</taxon>
        <taxon>Streptophyta</taxon>
        <taxon>Embryophyta</taxon>
        <taxon>Tracheophyta</taxon>
        <taxon>Spermatophyta</taxon>
        <taxon>Magnoliopsida</taxon>
        <taxon>eudicotyledons</taxon>
        <taxon>Gunneridae</taxon>
        <taxon>Pentapetalae</taxon>
        <taxon>asterids</taxon>
        <taxon>lamiids</taxon>
        <taxon>Solanales</taxon>
        <taxon>Solanaceae</taxon>
        <taxon>Solanoideae</taxon>
        <taxon>Solaneae</taxon>
        <taxon>Solanum</taxon>
    </lineage>
</organism>
<dbReference type="AlphaFoldDB" id="A0AAF0UMA6"/>
<proteinExistence type="predicted"/>
<dbReference type="EMBL" id="CP133621">
    <property type="protein sequence ID" value="WMV49238.1"/>
    <property type="molecule type" value="Genomic_DNA"/>
</dbReference>
<protein>
    <submittedName>
        <fullName evidence="2">Uncharacterized protein</fullName>
    </submittedName>
</protein>
<accession>A0AAF0UMA6</accession>
<feature type="region of interest" description="Disordered" evidence="1">
    <location>
        <begin position="69"/>
        <end position="89"/>
    </location>
</feature>
<reference evidence="2" key="1">
    <citation type="submission" date="2023-08" db="EMBL/GenBank/DDBJ databases">
        <title>A de novo genome assembly of Solanum verrucosum Schlechtendal, a Mexican diploid species geographically isolated from the other diploid A-genome species in potato relatives.</title>
        <authorList>
            <person name="Hosaka K."/>
        </authorList>
    </citation>
    <scope>NUCLEOTIDE SEQUENCE</scope>
    <source>
        <tissue evidence="2">Young leaves</tissue>
    </source>
</reference>
<keyword evidence="3" id="KW-1185">Reference proteome</keyword>
<evidence type="ECO:0000313" key="3">
    <source>
        <dbReference type="Proteomes" id="UP001234989"/>
    </source>
</evidence>
<gene>
    <name evidence="2" type="ORF">MTR67_042623</name>
</gene>
<name>A0AAF0UMA6_SOLVR</name>
<evidence type="ECO:0000256" key="1">
    <source>
        <dbReference type="SAM" id="MobiDB-lite"/>
    </source>
</evidence>